<keyword evidence="2" id="KW-0472">Membrane</keyword>
<organism evidence="4 5">
    <name type="scientific">Methanoplanus limicola DSM 2279</name>
    <dbReference type="NCBI Taxonomy" id="937775"/>
    <lineage>
        <taxon>Archaea</taxon>
        <taxon>Methanobacteriati</taxon>
        <taxon>Methanobacteriota</taxon>
        <taxon>Stenosarchaea group</taxon>
        <taxon>Methanomicrobia</taxon>
        <taxon>Methanomicrobiales</taxon>
        <taxon>Methanomicrobiaceae</taxon>
        <taxon>Methanoplanus</taxon>
    </lineage>
</organism>
<keyword evidence="2" id="KW-1133">Transmembrane helix</keyword>
<evidence type="ECO:0000259" key="3">
    <source>
        <dbReference type="Pfam" id="PF03703"/>
    </source>
</evidence>
<keyword evidence="5" id="KW-1185">Reference proteome</keyword>
<dbReference type="RefSeq" id="WP_004076265.1">
    <property type="nucleotide sequence ID" value="NZ_CM001436.1"/>
</dbReference>
<dbReference type="AlphaFoldDB" id="H1Z280"/>
<evidence type="ECO:0000256" key="2">
    <source>
        <dbReference type="SAM" id="Phobius"/>
    </source>
</evidence>
<accession>H1Z280</accession>
<evidence type="ECO:0000256" key="1">
    <source>
        <dbReference type="SAM" id="MobiDB-lite"/>
    </source>
</evidence>
<feature type="transmembrane region" description="Helical" evidence="2">
    <location>
        <begin position="37"/>
        <end position="57"/>
    </location>
</feature>
<feature type="transmembrane region" description="Helical" evidence="2">
    <location>
        <begin position="69"/>
        <end position="86"/>
    </location>
</feature>
<reference evidence="4 5" key="1">
    <citation type="submission" date="2011-10" db="EMBL/GenBank/DDBJ databases">
        <title>The Improved High-Quality Draft genome of Methanoplanus limicola DSM 2279.</title>
        <authorList>
            <consortium name="US DOE Joint Genome Institute (JGI-PGF)"/>
            <person name="Lucas S."/>
            <person name="Copeland A."/>
            <person name="Lapidus A."/>
            <person name="Glavina del Rio T."/>
            <person name="Dalin E."/>
            <person name="Tice H."/>
            <person name="Bruce D."/>
            <person name="Goodwin L."/>
            <person name="Pitluck S."/>
            <person name="Peters L."/>
            <person name="Mikhailova N."/>
            <person name="Lu M."/>
            <person name="Kyrpides N."/>
            <person name="Mavromatis K."/>
            <person name="Ivanova N."/>
            <person name="Markowitz V."/>
            <person name="Cheng J.-F."/>
            <person name="Hugenholtz P."/>
            <person name="Woyke T."/>
            <person name="Wu D."/>
            <person name="Wirth R."/>
            <person name="Brambilla E.-M."/>
            <person name="Klenk H.-P."/>
            <person name="Eisen J.A."/>
        </authorList>
    </citation>
    <scope>NUCLEOTIDE SEQUENCE [LARGE SCALE GENOMIC DNA]</scope>
    <source>
        <strain evidence="4 5">DSM 2279</strain>
    </source>
</reference>
<feature type="domain" description="YdbS-like PH" evidence="3">
    <location>
        <begin position="90"/>
        <end position="170"/>
    </location>
</feature>
<dbReference type="InParanoid" id="H1Z280"/>
<dbReference type="Proteomes" id="UP000005741">
    <property type="component" value="Chromosome"/>
</dbReference>
<evidence type="ECO:0000313" key="5">
    <source>
        <dbReference type="Proteomes" id="UP000005741"/>
    </source>
</evidence>
<sequence>MKGTGIYLSETVKHDIMANVKTGKDFKPEIQFKNYNLILTSLTVIFIILLCAVWFAFPISEFLPGMAEIYIAAIIILPLVFVIYWNPLYYRSIVYRLDNEEMSWKRGVWFRQTGIVPYNRITNVDISQGPLMRIYNISDLKIQTAGYSGQKNSEIAIKGIDNPEEIRDLILDYVRNRKPQTSVTGGEEERGVHTDYNTGSSTTGRYSGESDRDLNRQMLTELKEIKRLLEEKRER</sequence>
<feature type="region of interest" description="Disordered" evidence="1">
    <location>
        <begin position="180"/>
        <end position="215"/>
    </location>
</feature>
<dbReference type="HOGENOM" id="CLU_113593_0_0_2"/>
<dbReference type="STRING" id="937775.Metlim_0471"/>
<dbReference type="EMBL" id="CM001436">
    <property type="protein sequence ID" value="EHQ34609.1"/>
    <property type="molecule type" value="Genomic_DNA"/>
</dbReference>
<evidence type="ECO:0000313" key="4">
    <source>
        <dbReference type="EMBL" id="EHQ34609.1"/>
    </source>
</evidence>
<protein>
    <submittedName>
        <fullName evidence="4">Membrane-flanked domain DUF304</fullName>
    </submittedName>
</protein>
<feature type="compositionally biased region" description="Polar residues" evidence="1">
    <location>
        <begin position="195"/>
        <end position="205"/>
    </location>
</feature>
<dbReference type="PANTHER" id="PTHR34473">
    <property type="entry name" value="UPF0699 TRANSMEMBRANE PROTEIN YDBS"/>
    <property type="match status" value="1"/>
</dbReference>
<gene>
    <name evidence="4" type="ORF">Metlim_0471</name>
</gene>
<dbReference type="PANTHER" id="PTHR34473:SF2">
    <property type="entry name" value="UPF0699 TRANSMEMBRANE PROTEIN YDBT"/>
    <property type="match status" value="1"/>
</dbReference>
<dbReference type="Pfam" id="PF03703">
    <property type="entry name" value="bPH_2"/>
    <property type="match status" value="1"/>
</dbReference>
<proteinExistence type="predicted"/>
<keyword evidence="2" id="KW-0812">Transmembrane</keyword>
<dbReference type="InterPro" id="IPR005182">
    <property type="entry name" value="YdbS-like_PH"/>
</dbReference>
<name>H1Z280_9EURY</name>